<accession>A0A1F6EIX1</accession>
<keyword evidence="1" id="KW-0328">Glycosyltransferase</keyword>
<protein>
    <recommendedName>
        <fullName evidence="5">Glycosyltransferase subfamily 4-like N-terminal domain-containing protein</fullName>
    </recommendedName>
</protein>
<comment type="caution">
    <text evidence="3">The sequence shown here is derived from an EMBL/GenBank/DDBJ whole genome shotgun (WGS) entry which is preliminary data.</text>
</comment>
<dbReference type="PANTHER" id="PTHR12526">
    <property type="entry name" value="GLYCOSYLTRANSFERASE"/>
    <property type="match status" value="1"/>
</dbReference>
<evidence type="ECO:0008006" key="5">
    <source>
        <dbReference type="Google" id="ProtNLM"/>
    </source>
</evidence>
<gene>
    <name evidence="3" type="ORF">A3A34_02875</name>
</gene>
<name>A0A1F6EIX1_9BACT</name>
<dbReference type="SUPFAM" id="SSF53756">
    <property type="entry name" value="UDP-Glycosyltransferase/glycogen phosphorylase"/>
    <property type="match status" value="1"/>
</dbReference>
<dbReference type="Gene3D" id="3.40.50.2000">
    <property type="entry name" value="Glycogen Phosphorylase B"/>
    <property type="match status" value="2"/>
</dbReference>
<evidence type="ECO:0000256" key="1">
    <source>
        <dbReference type="ARBA" id="ARBA00022676"/>
    </source>
</evidence>
<sequence length="372" mass="41067">MKILYIANVRLPTEKAHGVQIMKSCEAFALLGHNLKLIVPQRHSPIKEDACAYYGLKICLPITRLFTIDTIGWCAVGYVFESVVFGLSTCLHIWRHVADVIYGRDEIVLALIGLLTNKKIIWESHDGAWNVWARYVARRASGMVVVTNGAVDFYKEHGVPKQKLLAVSNGIDLDDFANPESKEAARVRLGLPQHEKIALYIGRLDGWKGVDTLLQASKILQNIKVAVIGGEIGQIEKLSPQYPHVHFLGFRPYRELAHNQVAGDVLVVPNTGKNEISARFTSPLKLIAHLASGRPVVVSDLPSTRSIADGTALFVLPDDSYALAAGIKQLINDPKRAHELAEAGKAKATQFSWSKRAERITAFLTGDVERVK</sequence>
<dbReference type="Pfam" id="PF13692">
    <property type="entry name" value="Glyco_trans_1_4"/>
    <property type="match status" value="1"/>
</dbReference>
<proteinExistence type="predicted"/>
<dbReference type="PANTHER" id="PTHR12526:SF629">
    <property type="entry name" value="TEICHURONIC ACID BIOSYNTHESIS GLYCOSYLTRANSFERASE TUAH-RELATED"/>
    <property type="match status" value="1"/>
</dbReference>
<evidence type="ECO:0000313" key="3">
    <source>
        <dbReference type="EMBL" id="OGG73593.1"/>
    </source>
</evidence>
<dbReference type="AlphaFoldDB" id="A0A1F6EIX1"/>
<evidence type="ECO:0000313" key="4">
    <source>
        <dbReference type="Proteomes" id="UP000178587"/>
    </source>
</evidence>
<keyword evidence="2" id="KW-0808">Transferase</keyword>
<dbReference type="EMBL" id="MFLU01000016">
    <property type="protein sequence ID" value="OGG73593.1"/>
    <property type="molecule type" value="Genomic_DNA"/>
</dbReference>
<dbReference type="STRING" id="1798507.A3A34_02875"/>
<dbReference type="GO" id="GO:0016757">
    <property type="term" value="F:glycosyltransferase activity"/>
    <property type="evidence" value="ECO:0007669"/>
    <property type="project" value="UniProtKB-KW"/>
</dbReference>
<evidence type="ECO:0000256" key="2">
    <source>
        <dbReference type="ARBA" id="ARBA00022679"/>
    </source>
</evidence>
<reference evidence="3 4" key="1">
    <citation type="journal article" date="2016" name="Nat. Commun.">
        <title>Thousands of microbial genomes shed light on interconnected biogeochemical processes in an aquifer system.</title>
        <authorList>
            <person name="Anantharaman K."/>
            <person name="Brown C.T."/>
            <person name="Hug L.A."/>
            <person name="Sharon I."/>
            <person name="Castelle C.J."/>
            <person name="Probst A.J."/>
            <person name="Thomas B.C."/>
            <person name="Singh A."/>
            <person name="Wilkins M.J."/>
            <person name="Karaoz U."/>
            <person name="Brodie E.L."/>
            <person name="Williams K.H."/>
            <person name="Hubbard S.S."/>
            <person name="Banfield J.F."/>
        </authorList>
    </citation>
    <scope>NUCLEOTIDE SEQUENCE [LARGE SCALE GENOMIC DNA]</scope>
</reference>
<dbReference type="Proteomes" id="UP000178587">
    <property type="component" value="Unassembled WGS sequence"/>
</dbReference>
<organism evidence="3 4">
    <name type="scientific">Candidatus Kaiserbacteria bacterium RIFCSPLOWO2_01_FULL_50_24</name>
    <dbReference type="NCBI Taxonomy" id="1798507"/>
    <lineage>
        <taxon>Bacteria</taxon>
        <taxon>Candidatus Kaiseribacteriota</taxon>
    </lineage>
</organism>